<organism evidence="2 3">
    <name type="scientific">Vulcaniibacterium thermophilum</name>
    <dbReference type="NCBI Taxonomy" id="1169913"/>
    <lineage>
        <taxon>Bacteria</taxon>
        <taxon>Pseudomonadati</taxon>
        <taxon>Pseudomonadota</taxon>
        <taxon>Gammaproteobacteria</taxon>
        <taxon>Lysobacterales</taxon>
        <taxon>Lysobacteraceae</taxon>
        <taxon>Vulcaniibacterium</taxon>
    </lineage>
</organism>
<feature type="transmembrane region" description="Helical" evidence="1">
    <location>
        <begin position="12"/>
        <end position="29"/>
    </location>
</feature>
<evidence type="ECO:0000313" key="2">
    <source>
        <dbReference type="EMBL" id="GHE31858.1"/>
    </source>
</evidence>
<gene>
    <name evidence="2" type="ORF">GCM10007167_12320</name>
</gene>
<protein>
    <submittedName>
        <fullName evidence="2">Uncharacterized protein</fullName>
    </submittedName>
</protein>
<name>A0A918Z136_9GAMM</name>
<keyword evidence="1" id="KW-1133">Transmembrane helix</keyword>
<keyword evidence="3" id="KW-1185">Reference proteome</keyword>
<reference evidence="2" key="2">
    <citation type="submission" date="2020-09" db="EMBL/GenBank/DDBJ databases">
        <authorList>
            <person name="Sun Q."/>
            <person name="Kim S."/>
        </authorList>
    </citation>
    <scope>NUCLEOTIDE SEQUENCE</scope>
    <source>
        <strain evidence="2">KCTC 32020</strain>
    </source>
</reference>
<feature type="transmembrane region" description="Helical" evidence="1">
    <location>
        <begin position="50"/>
        <end position="68"/>
    </location>
</feature>
<evidence type="ECO:0000256" key="1">
    <source>
        <dbReference type="SAM" id="Phobius"/>
    </source>
</evidence>
<accession>A0A918Z136</accession>
<dbReference type="AlphaFoldDB" id="A0A918Z136"/>
<reference evidence="2" key="1">
    <citation type="journal article" date="2014" name="Int. J. Syst. Evol. Microbiol.">
        <title>Complete genome sequence of Corynebacterium casei LMG S-19264T (=DSM 44701T), isolated from a smear-ripened cheese.</title>
        <authorList>
            <consortium name="US DOE Joint Genome Institute (JGI-PGF)"/>
            <person name="Walter F."/>
            <person name="Albersmeier A."/>
            <person name="Kalinowski J."/>
            <person name="Ruckert C."/>
        </authorList>
    </citation>
    <scope>NUCLEOTIDE SEQUENCE</scope>
    <source>
        <strain evidence="2">KCTC 32020</strain>
    </source>
</reference>
<keyword evidence="1" id="KW-0472">Membrane</keyword>
<dbReference type="Proteomes" id="UP000636453">
    <property type="component" value="Unassembled WGS sequence"/>
</dbReference>
<proteinExistence type="predicted"/>
<evidence type="ECO:0000313" key="3">
    <source>
        <dbReference type="Proteomes" id="UP000636453"/>
    </source>
</evidence>
<keyword evidence="1" id="KW-0812">Transmembrane</keyword>
<comment type="caution">
    <text evidence="2">The sequence shown here is derived from an EMBL/GenBank/DDBJ whole genome shotgun (WGS) entry which is preliminary data.</text>
</comment>
<dbReference type="EMBL" id="BNCF01000005">
    <property type="protein sequence ID" value="GHE31858.1"/>
    <property type="molecule type" value="Genomic_DNA"/>
</dbReference>
<sequence length="70" mass="7608">MAYCSLRKFPGLPGWLGAIGWVVVAGLVYRHPSLLKPRAKAHRHAPRVTSLLALALALIVASVVVWSVEH</sequence>